<organism evidence="1 2">
    <name type="scientific">Rubripirellula amarantea</name>
    <dbReference type="NCBI Taxonomy" id="2527999"/>
    <lineage>
        <taxon>Bacteria</taxon>
        <taxon>Pseudomonadati</taxon>
        <taxon>Planctomycetota</taxon>
        <taxon>Planctomycetia</taxon>
        <taxon>Pirellulales</taxon>
        <taxon>Pirellulaceae</taxon>
        <taxon>Rubripirellula</taxon>
    </lineage>
</organism>
<keyword evidence="2" id="KW-1185">Reference proteome</keyword>
<dbReference type="AlphaFoldDB" id="A0A5C5WGX2"/>
<comment type="caution">
    <text evidence="1">The sequence shown here is derived from an EMBL/GenBank/DDBJ whole genome shotgun (WGS) entry which is preliminary data.</text>
</comment>
<dbReference type="RefSeq" id="WP_146516886.1">
    <property type="nucleotide sequence ID" value="NZ_SJPI01000003.1"/>
</dbReference>
<dbReference type="Proteomes" id="UP000316598">
    <property type="component" value="Unassembled WGS sequence"/>
</dbReference>
<reference evidence="1 2" key="1">
    <citation type="submission" date="2019-02" db="EMBL/GenBank/DDBJ databases">
        <title>Deep-cultivation of Planctomycetes and their phenomic and genomic characterization uncovers novel biology.</title>
        <authorList>
            <person name="Wiegand S."/>
            <person name="Jogler M."/>
            <person name="Boedeker C."/>
            <person name="Pinto D."/>
            <person name="Vollmers J."/>
            <person name="Rivas-Marin E."/>
            <person name="Kohn T."/>
            <person name="Peeters S.H."/>
            <person name="Heuer A."/>
            <person name="Rast P."/>
            <person name="Oberbeckmann S."/>
            <person name="Bunk B."/>
            <person name="Jeske O."/>
            <person name="Meyerdierks A."/>
            <person name="Storesund J.E."/>
            <person name="Kallscheuer N."/>
            <person name="Luecker S."/>
            <person name="Lage O.M."/>
            <person name="Pohl T."/>
            <person name="Merkel B.J."/>
            <person name="Hornburger P."/>
            <person name="Mueller R.-W."/>
            <person name="Bruemmer F."/>
            <person name="Labrenz M."/>
            <person name="Spormann A.M."/>
            <person name="Op Den Camp H."/>
            <person name="Overmann J."/>
            <person name="Amann R."/>
            <person name="Jetten M.S.M."/>
            <person name="Mascher T."/>
            <person name="Medema M.H."/>
            <person name="Devos D.P."/>
            <person name="Kaster A.-K."/>
            <person name="Ovreas L."/>
            <person name="Rohde M."/>
            <person name="Galperin M.Y."/>
            <person name="Jogler C."/>
        </authorList>
    </citation>
    <scope>NUCLEOTIDE SEQUENCE [LARGE SCALE GENOMIC DNA]</scope>
    <source>
        <strain evidence="1 2">Pla22</strain>
    </source>
</reference>
<name>A0A5C5WGX2_9BACT</name>
<sequence length="100" mass="11055">MNQALKSKSNPDWLGNPNEFTSPLNFALALEAGHQQQMLKAAGYASLCDWVAHQRRDIIDGRRDAPEELSEAGQAEVEALSRDVNIQQPYPIMGESDSQS</sequence>
<gene>
    <name evidence="1" type="ORF">Pla22_45550</name>
</gene>
<accession>A0A5C5WGX2</accession>
<dbReference type="EMBL" id="SJPI01000003">
    <property type="protein sequence ID" value="TWT49359.1"/>
    <property type="molecule type" value="Genomic_DNA"/>
</dbReference>
<evidence type="ECO:0000313" key="1">
    <source>
        <dbReference type="EMBL" id="TWT49359.1"/>
    </source>
</evidence>
<proteinExistence type="predicted"/>
<protein>
    <submittedName>
        <fullName evidence="1">Uncharacterized protein</fullName>
    </submittedName>
</protein>
<evidence type="ECO:0000313" key="2">
    <source>
        <dbReference type="Proteomes" id="UP000316598"/>
    </source>
</evidence>